<dbReference type="AlphaFoldDB" id="A0A4R4UBE0"/>
<feature type="transmembrane region" description="Helical" evidence="1">
    <location>
        <begin position="20"/>
        <end position="37"/>
    </location>
</feature>
<accession>A0A4R4UBE0</accession>
<proteinExistence type="predicted"/>
<keyword evidence="1" id="KW-1133">Transmembrane helix</keyword>
<protein>
    <submittedName>
        <fullName evidence="2">Uncharacterized protein</fullName>
    </submittedName>
</protein>
<sequence length="169" mass="17702">MSRIDNVLIAPGATGPDRLLCYGAALAGAALALHQALSADWPWPAVVVVTIVALDLYGGAVVNATAAAKRKFHAPGRAARHHLIFVGIHVQPFLMAWFVPAFTWGAAVTIYLIAWGGAAVLQLAPPGVRSPAAFAIAVLGLTLVTVPQAVAWFTPVLLIKLLLSYLRPA</sequence>
<organism evidence="2 3">
    <name type="scientific">Nonomuraea deserti</name>
    <dbReference type="NCBI Taxonomy" id="1848322"/>
    <lineage>
        <taxon>Bacteria</taxon>
        <taxon>Bacillati</taxon>
        <taxon>Actinomycetota</taxon>
        <taxon>Actinomycetes</taxon>
        <taxon>Streptosporangiales</taxon>
        <taxon>Streptosporangiaceae</taxon>
        <taxon>Nonomuraea</taxon>
    </lineage>
</organism>
<feature type="transmembrane region" description="Helical" evidence="1">
    <location>
        <begin position="43"/>
        <end position="62"/>
    </location>
</feature>
<keyword evidence="3" id="KW-1185">Reference proteome</keyword>
<comment type="caution">
    <text evidence="2">The sequence shown here is derived from an EMBL/GenBank/DDBJ whole genome shotgun (WGS) entry which is preliminary data.</text>
</comment>
<keyword evidence="1" id="KW-0812">Transmembrane</keyword>
<dbReference type="RefSeq" id="WP_132605970.1">
    <property type="nucleotide sequence ID" value="NZ_SMKO01000243.1"/>
</dbReference>
<evidence type="ECO:0000256" key="1">
    <source>
        <dbReference type="SAM" id="Phobius"/>
    </source>
</evidence>
<feature type="transmembrane region" description="Helical" evidence="1">
    <location>
        <begin position="83"/>
        <end position="114"/>
    </location>
</feature>
<keyword evidence="1" id="KW-0472">Membrane</keyword>
<evidence type="ECO:0000313" key="3">
    <source>
        <dbReference type="Proteomes" id="UP000295258"/>
    </source>
</evidence>
<evidence type="ECO:0000313" key="2">
    <source>
        <dbReference type="EMBL" id="TDC88761.1"/>
    </source>
</evidence>
<dbReference type="EMBL" id="SMKO01000243">
    <property type="protein sequence ID" value="TDC88761.1"/>
    <property type="molecule type" value="Genomic_DNA"/>
</dbReference>
<dbReference type="Proteomes" id="UP000295258">
    <property type="component" value="Unassembled WGS sequence"/>
</dbReference>
<name>A0A4R4UBE0_9ACTN</name>
<gene>
    <name evidence="2" type="ORF">E1292_45240</name>
</gene>
<reference evidence="2 3" key="1">
    <citation type="submission" date="2019-03" db="EMBL/GenBank/DDBJ databases">
        <title>Draft genome sequences of novel Actinobacteria.</title>
        <authorList>
            <person name="Sahin N."/>
            <person name="Ay H."/>
            <person name="Saygin H."/>
        </authorList>
    </citation>
    <scope>NUCLEOTIDE SEQUENCE [LARGE SCALE GENOMIC DNA]</scope>
    <source>
        <strain evidence="2 3">KC310</strain>
    </source>
</reference>
<feature type="transmembrane region" description="Helical" evidence="1">
    <location>
        <begin position="134"/>
        <end position="163"/>
    </location>
</feature>